<evidence type="ECO:0000256" key="6">
    <source>
        <dbReference type="SAM" id="Phobius"/>
    </source>
</evidence>
<dbReference type="Gene3D" id="1.20.81.30">
    <property type="entry name" value="Type II secretion system (T2SS), domain F"/>
    <property type="match status" value="1"/>
</dbReference>
<gene>
    <name evidence="8" type="ORF">GCM10009663_68850</name>
</gene>
<keyword evidence="4 6" id="KW-1133">Transmembrane helix</keyword>
<protein>
    <recommendedName>
        <fullName evidence="7">Type II secretion system protein GspF domain-containing protein</fullName>
    </recommendedName>
</protein>
<dbReference type="Pfam" id="PF00482">
    <property type="entry name" value="T2SSF"/>
    <property type="match status" value="1"/>
</dbReference>
<sequence>MSPIVLVLGAGFGAGAWLLGTGLRPAVPAPGSPESRLERWWRAHRPARPGCRITLAAAAAVAALAFTGWPAAVPAAALGTWFLPALLGRDRTHGQAIARIEAIAAWTEQLRDTLAAAAGLEQALLATAETAPAAIRPQIAACAHRIRRGARLTEALALLAADLADPLGDLVVIALTGADGRQSGRLGDMLAGLAASAREQAQMRSRTASSRARVRTSVRIVTGTTLAMALALVLLNRPYLQPFDSATGQLVLLLIAGLFGAAFAWLGRIARFTEPARLLAARRGEEAA</sequence>
<evidence type="ECO:0000256" key="2">
    <source>
        <dbReference type="ARBA" id="ARBA00022475"/>
    </source>
</evidence>
<feature type="transmembrane region" description="Helical" evidence="6">
    <location>
        <begin position="247"/>
        <end position="267"/>
    </location>
</feature>
<dbReference type="PANTHER" id="PTHR35007">
    <property type="entry name" value="INTEGRAL MEMBRANE PROTEIN-RELATED"/>
    <property type="match status" value="1"/>
</dbReference>
<feature type="transmembrane region" description="Helical" evidence="6">
    <location>
        <begin position="216"/>
        <end position="235"/>
    </location>
</feature>
<keyword evidence="5 6" id="KW-0472">Membrane</keyword>
<evidence type="ECO:0000256" key="5">
    <source>
        <dbReference type="ARBA" id="ARBA00023136"/>
    </source>
</evidence>
<evidence type="ECO:0000256" key="3">
    <source>
        <dbReference type="ARBA" id="ARBA00022692"/>
    </source>
</evidence>
<evidence type="ECO:0000313" key="8">
    <source>
        <dbReference type="EMBL" id="GAA1119153.1"/>
    </source>
</evidence>
<reference evidence="8 9" key="1">
    <citation type="journal article" date="2019" name="Int. J. Syst. Evol. Microbiol.">
        <title>The Global Catalogue of Microorganisms (GCM) 10K type strain sequencing project: providing services to taxonomists for standard genome sequencing and annotation.</title>
        <authorList>
            <consortium name="The Broad Institute Genomics Platform"/>
            <consortium name="The Broad Institute Genome Sequencing Center for Infectious Disease"/>
            <person name="Wu L."/>
            <person name="Ma J."/>
        </authorList>
    </citation>
    <scope>NUCLEOTIDE SEQUENCE [LARGE SCALE GENOMIC DNA]</scope>
    <source>
        <strain evidence="8 9">JCM 13002</strain>
    </source>
</reference>
<accession>A0ABN1U5N9</accession>
<proteinExistence type="predicted"/>
<dbReference type="PANTHER" id="PTHR35007:SF3">
    <property type="entry name" value="POSSIBLE CONSERVED ALANINE RICH MEMBRANE PROTEIN"/>
    <property type="match status" value="1"/>
</dbReference>
<feature type="domain" description="Type II secretion system protein GspF" evidence="7">
    <location>
        <begin position="106"/>
        <end position="233"/>
    </location>
</feature>
<keyword evidence="2" id="KW-1003">Cell membrane</keyword>
<keyword evidence="3 6" id="KW-0812">Transmembrane</keyword>
<feature type="transmembrane region" description="Helical" evidence="6">
    <location>
        <begin position="55"/>
        <end position="83"/>
    </location>
</feature>
<evidence type="ECO:0000256" key="4">
    <source>
        <dbReference type="ARBA" id="ARBA00022989"/>
    </source>
</evidence>
<dbReference type="EMBL" id="BAAALD010000112">
    <property type="protein sequence ID" value="GAA1119153.1"/>
    <property type="molecule type" value="Genomic_DNA"/>
</dbReference>
<comment type="subcellular location">
    <subcellularLocation>
        <location evidence="1">Cell membrane</location>
        <topology evidence="1">Multi-pass membrane protein</topology>
    </subcellularLocation>
</comment>
<keyword evidence="9" id="KW-1185">Reference proteome</keyword>
<evidence type="ECO:0000256" key="1">
    <source>
        <dbReference type="ARBA" id="ARBA00004651"/>
    </source>
</evidence>
<dbReference type="Proteomes" id="UP001499987">
    <property type="component" value="Unassembled WGS sequence"/>
</dbReference>
<name>A0ABN1U5N9_9ACTN</name>
<evidence type="ECO:0000259" key="7">
    <source>
        <dbReference type="Pfam" id="PF00482"/>
    </source>
</evidence>
<evidence type="ECO:0000313" key="9">
    <source>
        <dbReference type="Proteomes" id="UP001499987"/>
    </source>
</evidence>
<dbReference type="InterPro" id="IPR018076">
    <property type="entry name" value="T2SS_GspF_dom"/>
</dbReference>
<comment type="caution">
    <text evidence="8">The sequence shown here is derived from an EMBL/GenBank/DDBJ whole genome shotgun (WGS) entry which is preliminary data.</text>
</comment>
<dbReference type="InterPro" id="IPR042094">
    <property type="entry name" value="T2SS_GspF_sf"/>
</dbReference>
<dbReference type="RefSeq" id="WP_344627662.1">
    <property type="nucleotide sequence ID" value="NZ_BAAALD010000112.1"/>
</dbReference>
<organism evidence="8 9">
    <name type="scientific">Kitasatospora arboriphila</name>
    <dbReference type="NCBI Taxonomy" id="258052"/>
    <lineage>
        <taxon>Bacteria</taxon>
        <taxon>Bacillati</taxon>
        <taxon>Actinomycetota</taxon>
        <taxon>Actinomycetes</taxon>
        <taxon>Kitasatosporales</taxon>
        <taxon>Streptomycetaceae</taxon>
        <taxon>Kitasatospora</taxon>
    </lineage>
</organism>